<feature type="domain" description="SusD-like N-terminal" evidence="7">
    <location>
        <begin position="96"/>
        <end position="233"/>
    </location>
</feature>
<name>A0A1V9EFR0_9BACT</name>
<dbReference type="InterPro" id="IPR011990">
    <property type="entry name" value="TPR-like_helical_dom_sf"/>
</dbReference>
<evidence type="ECO:0000256" key="5">
    <source>
        <dbReference type="ARBA" id="ARBA00023237"/>
    </source>
</evidence>
<comment type="subcellular location">
    <subcellularLocation>
        <location evidence="1">Cell outer membrane</location>
    </subcellularLocation>
</comment>
<reference evidence="9" key="1">
    <citation type="submission" date="2016-04" db="EMBL/GenBank/DDBJ databases">
        <authorList>
            <person name="Chen L."/>
            <person name="Zhuang W."/>
            <person name="Wang G."/>
        </authorList>
    </citation>
    <scope>NUCLEOTIDE SEQUENCE [LARGE SCALE GENOMIC DNA]</scope>
    <source>
        <strain evidence="9">17621</strain>
    </source>
</reference>
<organism evidence="8 9">
    <name type="scientific">Niastella yeongjuensis</name>
    <dbReference type="NCBI Taxonomy" id="354355"/>
    <lineage>
        <taxon>Bacteria</taxon>
        <taxon>Pseudomonadati</taxon>
        <taxon>Bacteroidota</taxon>
        <taxon>Chitinophagia</taxon>
        <taxon>Chitinophagales</taxon>
        <taxon>Chitinophagaceae</taxon>
        <taxon>Niastella</taxon>
    </lineage>
</organism>
<evidence type="ECO:0000259" key="6">
    <source>
        <dbReference type="Pfam" id="PF07980"/>
    </source>
</evidence>
<comment type="similarity">
    <text evidence="2">Belongs to the SusD family.</text>
</comment>
<dbReference type="EMBL" id="LVXG01000034">
    <property type="protein sequence ID" value="OQP44891.1"/>
    <property type="molecule type" value="Genomic_DNA"/>
</dbReference>
<dbReference type="GO" id="GO:0009279">
    <property type="term" value="C:cell outer membrane"/>
    <property type="evidence" value="ECO:0007669"/>
    <property type="project" value="UniProtKB-SubCell"/>
</dbReference>
<proteinExistence type="inferred from homology"/>
<dbReference type="Gene3D" id="1.25.40.390">
    <property type="match status" value="1"/>
</dbReference>
<dbReference type="Pfam" id="PF14322">
    <property type="entry name" value="SusD-like_3"/>
    <property type="match status" value="1"/>
</dbReference>
<dbReference type="STRING" id="354355.SAMN05660816_03714"/>
<dbReference type="AlphaFoldDB" id="A0A1V9EFR0"/>
<dbReference type="InterPro" id="IPR012944">
    <property type="entry name" value="SusD_RagB_dom"/>
</dbReference>
<evidence type="ECO:0000313" key="8">
    <source>
        <dbReference type="EMBL" id="OQP44891.1"/>
    </source>
</evidence>
<evidence type="ECO:0000313" key="9">
    <source>
        <dbReference type="Proteomes" id="UP000192610"/>
    </source>
</evidence>
<comment type="caution">
    <text evidence="8">The sequence shown here is derived from an EMBL/GenBank/DDBJ whole genome shotgun (WGS) entry which is preliminary data.</text>
</comment>
<keyword evidence="4" id="KW-0472">Membrane</keyword>
<accession>A0A1V9EFR0</accession>
<evidence type="ECO:0000256" key="2">
    <source>
        <dbReference type="ARBA" id="ARBA00006275"/>
    </source>
</evidence>
<evidence type="ECO:0000256" key="1">
    <source>
        <dbReference type="ARBA" id="ARBA00004442"/>
    </source>
</evidence>
<dbReference type="Proteomes" id="UP000192610">
    <property type="component" value="Unassembled WGS sequence"/>
</dbReference>
<protein>
    <submittedName>
        <fullName evidence="8">Carbohydrate-binding protein SusD</fullName>
    </submittedName>
</protein>
<keyword evidence="5" id="KW-0998">Cell outer membrane</keyword>
<evidence type="ECO:0000256" key="4">
    <source>
        <dbReference type="ARBA" id="ARBA00023136"/>
    </source>
</evidence>
<keyword evidence="3" id="KW-0732">Signal</keyword>
<evidence type="ECO:0000256" key="3">
    <source>
        <dbReference type="ARBA" id="ARBA00022729"/>
    </source>
</evidence>
<evidence type="ECO:0000259" key="7">
    <source>
        <dbReference type="Pfam" id="PF14322"/>
    </source>
</evidence>
<sequence>MRNIIYTAFIATVITSCKKDFLSVQPTDRLPEEYILSDSSLFEDYIVARYVGIKLQDKEGDGTNPGFGRGFDYALWSSLTDESIYNNDDNTWLVQKGLLAPENTGIAGTIWGRSYRGIRDCNFAISNIANVKMTAAHRARLIAELKFIRAFRYHDLIRNYGGIILMGDSAHNLTDNLQDDAFFKRASLKESIDYAVAELDDAANGLPLNNGDGWLPGRATKGAALALKSRLLLYAASPLYATGTWQEAVTAAQAVIGLNKYSIYTGGYANLFLTNDNNEAIFERLYTKNANHTHLEIANGPNGYGGWGGNLPLQNLVDDYEMDNGKPITDPASGYDVNNPYVGRDKRFYATILYNGASYRGNTVETFTPGGKDSKDGTDNWNTSKTGYYLKKYMNDAYPLLNPWGNAGFQPWFYIRYAEILLNFAEAANEAYGADAVPSGSTLSARTALNQIRQRPGVGMPDLPAGLSQSQMRDAIRYERRVELAFEEHRFYDVRRWKIADVTENKPAGGIIVTKTGSTFTYATKVALDGRHFESKHYWLPIPRTEIQASNNKIQQNSGY</sequence>
<keyword evidence="9" id="KW-1185">Reference proteome</keyword>
<feature type="domain" description="RagB/SusD" evidence="6">
    <location>
        <begin position="286"/>
        <end position="560"/>
    </location>
</feature>
<dbReference type="PROSITE" id="PS51257">
    <property type="entry name" value="PROKAR_LIPOPROTEIN"/>
    <property type="match status" value="1"/>
</dbReference>
<gene>
    <name evidence="8" type="ORF">A4H97_09165</name>
</gene>
<dbReference type="InterPro" id="IPR033985">
    <property type="entry name" value="SusD-like_N"/>
</dbReference>
<dbReference type="Pfam" id="PF07980">
    <property type="entry name" value="SusD_RagB"/>
    <property type="match status" value="1"/>
</dbReference>
<dbReference type="SUPFAM" id="SSF48452">
    <property type="entry name" value="TPR-like"/>
    <property type="match status" value="1"/>
</dbReference>